<dbReference type="InterPro" id="IPR037275">
    <property type="entry name" value="Znf_CTCHY_sf"/>
</dbReference>
<dbReference type="InterPro" id="IPR013083">
    <property type="entry name" value="Znf_RING/FYVE/PHD"/>
</dbReference>
<proteinExistence type="predicted"/>
<dbReference type="InterPro" id="IPR039512">
    <property type="entry name" value="RCHY1_zinc-ribbon"/>
</dbReference>
<dbReference type="PANTHER" id="PTHR21319:SF0">
    <property type="entry name" value="AND RING FINGER DOMAIN PROTEIN, PUTATIVE (AFU_ORTHOLOGUE AFUA_1G08900)-RELATED"/>
    <property type="match status" value="1"/>
</dbReference>
<feature type="domain" description="RING-type" evidence="3">
    <location>
        <begin position="197"/>
        <end position="241"/>
    </location>
</feature>
<dbReference type="PANTHER" id="PTHR21319">
    <property type="entry name" value="RING FINGER AND CHY ZINC FINGER DOMAIN-CONTAINING PROTEIN 1"/>
    <property type="match status" value="1"/>
</dbReference>
<comment type="caution">
    <text evidence="5">The sequence shown here is derived from an EMBL/GenBank/DDBJ whole genome shotgun (WGS) entry which is preliminary data.</text>
</comment>
<dbReference type="SUPFAM" id="SSF48403">
    <property type="entry name" value="Ankyrin repeat"/>
    <property type="match status" value="1"/>
</dbReference>
<dbReference type="Gene3D" id="2.20.28.10">
    <property type="match status" value="1"/>
</dbReference>
<dbReference type="InterPro" id="IPR017921">
    <property type="entry name" value="Znf_CTCHY"/>
</dbReference>
<feature type="non-terminal residue" evidence="5">
    <location>
        <position position="1"/>
    </location>
</feature>
<keyword evidence="2" id="KW-0863">Zinc-finger</keyword>
<dbReference type="Pfam" id="PF13639">
    <property type="entry name" value="zf-RING_2"/>
    <property type="match status" value="1"/>
</dbReference>
<reference evidence="5 6" key="1">
    <citation type="journal article" date="2023" name="Commun. Biol.">
        <title>Genome analysis of Parmales, the sister group of diatoms, reveals the evolutionary specialization of diatoms from phago-mixotrophs to photoautotrophs.</title>
        <authorList>
            <person name="Ban H."/>
            <person name="Sato S."/>
            <person name="Yoshikawa S."/>
            <person name="Yamada K."/>
            <person name="Nakamura Y."/>
            <person name="Ichinomiya M."/>
            <person name="Sato N."/>
            <person name="Blanc-Mathieu R."/>
            <person name="Endo H."/>
            <person name="Kuwata A."/>
            <person name="Ogata H."/>
        </authorList>
    </citation>
    <scope>NUCLEOTIDE SEQUENCE [LARGE SCALE GENOMIC DNA]</scope>
</reference>
<accession>A0ABQ6MZC0</accession>
<dbReference type="Pfam" id="PF14599">
    <property type="entry name" value="zinc_ribbon_6"/>
    <property type="match status" value="1"/>
</dbReference>
<evidence type="ECO:0000259" key="4">
    <source>
        <dbReference type="PROSITE" id="PS51270"/>
    </source>
</evidence>
<evidence type="ECO:0000259" key="3">
    <source>
        <dbReference type="PROSITE" id="PS50089"/>
    </source>
</evidence>
<dbReference type="SUPFAM" id="SSF161245">
    <property type="entry name" value="Zinc hairpin stack"/>
    <property type="match status" value="1"/>
</dbReference>
<keyword evidence="2" id="KW-0479">Metal-binding</keyword>
<dbReference type="Proteomes" id="UP001165060">
    <property type="component" value="Unassembled WGS sequence"/>
</dbReference>
<feature type="repeat" description="ANK" evidence="1">
    <location>
        <begin position="48"/>
        <end position="80"/>
    </location>
</feature>
<gene>
    <name evidence="5" type="ORF">TeGR_g11654</name>
</gene>
<dbReference type="PROSITE" id="PS50297">
    <property type="entry name" value="ANK_REP_REGION"/>
    <property type="match status" value="4"/>
</dbReference>
<keyword evidence="2" id="KW-0862">Zinc</keyword>
<evidence type="ECO:0000313" key="6">
    <source>
        <dbReference type="Proteomes" id="UP001165060"/>
    </source>
</evidence>
<dbReference type="InterPro" id="IPR036770">
    <property type="entry name" value="Ankyrin_rpt-contain_sf"/>
</dbReference>
<dbReference type="Gene3D" id="1.25.40.20">
    <property type="entry name" value="Ankyrin repeat-containing domain"/>
    <property type="match status" value="2"/>
</dbReference>
<feature type="repeat" description="ANK" evidence="1">
    <location>
        <begin position="15"/>
        <end position="47"/>
    </location>
</feature>
<dbReference type="SMART" id="SM00184">
    <property type="entry name" value="RING"/>
    <property type="match status" value="1"/>
</dbReference>
<evidence type="ECO:0000256" key="2">
    <source>
        <dbReference type="PROSITE-ProRule" id="PRU00175"/>
    </source>
</evidence>
<keyword evidence="6" id="KW-1185">Reference proteome</keyword>
<feature type="repeat" description="ANK" evidence="1">
    <location>
        <begin position="114"/>
        <end position="134"/>
    </location>
</feature>
<dbReference type="Pfam" id="PF12796">
    <property type="entry name" value="Ank_2"/>
    <property type="match status" value="1"/>
</dbReference>
<protein>
    <submittedName>
        <fullName evidence="5">Uncharacterized protein</fullName>
    </submittedName>
</protein>
<dbReference type="SUPFAM" id="SSF57850">
    <property type="entry name" value="RING/U-box"/>
    <property type="match status" value="1"/>
</dbReference>
<dbReference type="InterPro" id="IPR002110">
    <property type="entry name" value="Ankyrin_rpt"/>
</dbReference>
<name>A0ABQ6MZC0_9STRA</name>
<dbReference type="Pfam" id="PF13637">
    <property type="entry name" value="Ank_4"/>
    <property type="match status" value="1"/>
</dbReference>
<dbReference type="PROSITE" id="PS51270">
    <property type="entry name" value="ZF_CTCHY"/>
    <property type="match status" value="1"/>
</dbReference>
<keyword evidence="1" id="KW-0040">ANK repeat</keyword>
<dbReference type="Gene3D" id="3.30.40.10">
    <property type="entry name" value="Zinc/RING finger domain, C3HC4 (zinc finger)"/>
    <property type="match status" value="1"/>
</dbReference>
<feature type="repeat" description="ANK" evidence="1">
    <location>
        <begin position="81"/>
        <end position="113"/>
    </location>
</feature>
<evidence type="ECO:0000256" key="1">
    <source>
        <dbReference type="PROSITE-ProRule" id="PRU00023"/>
    </source>
</evidence>
<feature type="domain" description="CTCHY-type" evidence="4">
    <location>
        <begin position="130"/>
        <end position="196"/>
    </location>
</feature>
<dbReference type="PROSITE" id="PS50088">
    <property type="entry name" value="ANK_REPEAT"/>
    <property type="match status" value="4"/>
</dbReference>
<dbReference type="EMBL" id="BRYB01000707">
    <property type="protein sequence ID" value="GMI35832.1"/>
    <property type="molecule type" value="Genomic_DNA"/>
</dbReference>
<evidence type="ECO:0000313" key="5">
    <source>
        <dbReference type="EMBL" id="GMI35832.1"/>
    </source>
</evidence>
<dbReference type="InterPro" id="IPR001841">
    <property type="entry name" value="Znf_RING"/>
</dbReference>
<dbReference type="PROSITE" id="PS50089">
    <property type="entry name" value="ZF_RING_2"/>
    <property type="match status" value="1"/>
</dbReference>
<dbReference type="SMART" id="SM00248">
    <property type="entry name" value="ANK"/>
    <property type="match status" value="4"/>
</dbReference>
<sequence length="328" mass="35424">ANRGCNLSVASLDGVGMHPIHWACTESSVPVVGFLLSQGVSVDVQDGQGCTPLLVASQYGHADLAGFLVKRGASVALLDAQGDSALHWGAYKGNMGIVGLLHHLGLPVDAKDKHGQTPLHLAALRGNHDVVEYFCNICNLYDNSTDKHIYHCPYCNVCRTGKGLGIDFRHCMRCNACVSNSPNDDHVCISQSLEGNCPVCADSMFESTEPLRRIKCGHVMHLACYNMLVQRGQDMCCPMCKKSMDDMTDYNNRMTLARNAQPMPPGYENARAKIYCQDCQTTSETAFHFVGLQCACGSYNTREIQRLNVGVAGEVGSSQAAPPSSSSS</sequence>
<organism evidence="5 6">
    <name type="scientific">Tetraparma gracilis</name>
    <dbReference type="NCBI Taxonomy" id="2962635"/>
    <lineage>
        <taxon>Eukaryota</taxon>
        <taxon>Sar</taxon>
        <taxon>Stramenopiles</taxon>
        <taxon>Ochrophyta</taxon>
        <taxon>Bolidophyceae</taxon>
        <taxon>Parmales</taxon>
        <taxon>Triparmaceae</taxon>
        <taxon>Tetraparma</taxon>
    </lineage>
</organism>